<evidence type="ECO:0000313" key="2">
    <source>
        <dbReference type="EMBL" id="KAJ1160777.1"/>
    </source>
</evidence>
<feature type="region of interest" description="Disordered" evidence="1">
    <location>
        <begin position="30"/>
        <end position="49"/>
    </location>
</feature>
<evidence type="ECO:0000256" key="1">
    <source>
        <dbReference type="SAM" id="MobiDB-lite"/>
    </source>
</evidence>
<dbReference type="EMBL" id="JANPWB010000008">
    <property type="protein sequence ID" value="KAJ1160777.1"/>
    <property type="molecule type" value="Genomic_DNA"/>
</dbReference>
<feature type="region of interest" description="Disordered" evidence="1">
    <location>
        <begin position="72"/>
        <end position="95"/>
    </location>
</feature>
<comment type="caution">
    <text evidence="2">The sequence shown here is derived from an EMBL/GenBank/DDBJ whole genome shotgun (WGS) entry which is preliminary data.</text>
</comment>
<protein>
    <submittedName>
        <fullName evidence="2">Uncharacterized protein</fullName>
    </submittedName>
</protein>
<proteinExistence type="predicted"/>
<keyword evidence="3" id="KW-1185">Reference proteome</keyword>
<organism evidence="2 3">
    <name type="scientific">Pleurodeles waltl</name>
    <name type="common">Iberian ribbed newt</name>
    <dbReference type="NCBI Taxonomy" id="8319"/>
    <lineage>
        <taxon>Eukaryota</taxon>
        <taxon>Metazoa</taxon>
        <taxon>Chordata</taxon>
        <taxon>Craniata</taxon>
        <taxon>Vertebrata</taxon>
        <taxon>Euteleostomi</taxon>
        <taxon>Amphibia</taxon>
        <taxon>Batrachia</taxon>
        <taxon>Caudata</taxon>
        <taxon>Salamandroidea</taxon>
        <taxon>Salamandridae</taxon>
        <taxon>Pleurodelinae</taxon>
        <taxon>Pleurodeles</taxon>
    </lineage>
</organism>
<dbReference type="AlphaFoldDB" id="A0AAV7S9Z0"/>
<dbReference type="Proteomes" id="UP001066276">
    <property type="component" value="Chromosome 4_2"/>
</dbReference>
<sequence>MGERGRQTFATCHRSSATLCRSPSRPPTYPIRSLWPAGRGPRTPLSPTPRRAAPYCFAAQVISLSAAQRRNPQLTSLPGHHPAAHSHLGPQVCLHHPGTPVLPRVASRSDRSGQRLLLLPLPTVSLQQSSASLPDSQGERRLSSVLRRLSLNPPYSTVTCRSPASSAAPATRALGPILATAAIRPDPVPPPAAAAPACGSSCCHRSAMPLQRSPASFPGCRRLGQMPGRTPP</sequence>
<name>A0AAV7S9Z0_PLEWA</name>
<accession>A0AAV7S9Z0</accession>
<gene>
    <name evidence="2" type="ORF">NDU88_001270</name>
</gene>
<evidence type="ECO:0000313" key="3">
    <source>
        <dbReference type="Proteomes" id="UP001066276"/>
    </source>
</evidence>
<reference evidence="2" key="1">
    <citation type="journal article" date="2022" name="bioRxiv">
        <title>Sequencing and chromosome-scale assembly of the giantPleurodeles waltlgenome.</title>
        <authorList>
            <person name="Brown T."/>
            <person name="Elewa A."/>
            <person name="Iarovenko S."/>
            <person name="Subramanian E."/>
            <person name="Araus A.J."/>
            <person name="Petzold A."/>
            <person name="Susuki M."/>
            <person name="Suzuki K.-i.T."/>
            <person name="Hayashi T."/>
            <person name="Toyoda A."/>
            <person name="Oliveira C."/>
            <person name="Osipova E."/>
            <person name="Leigh N.D."/>
            <person name="Simon A."/>
            <person name="Yun M.H."/>
        </authorList>
    </citation>
    <scope>NUCLEOTIDE SEQUENCE</scope>
    <source>
        <strain evidence="2">20211129_DDA</strain>
        <tissue evidence="2">Liver</tissue>
    </source>
</reference>